<dbReference type="AlphaFoldDB" id="A0A174KP14"/>
<feature type="domain" description="Cyanophage baseplate Pam3 plug gp18" evidence="1">
    <location>
        <begin position="1"/>
        <end position="98"/>
    </location>
</feature>
<dbReference type="Pfam" id="PF22479">
    <property type="entry name" value="Pam3_gp18"/>
    <property type="match status" value="1"/>
</dbReference>
<evidence type="ECO:0000259" key="1">
    <source>
        <dbReference type="Pfam" id="PF22479"/>
    </source>
</evidence>
<proteinExistence type="predicted"/>
<dbReference type="RefSeq" id="WP_022463634.1">
    <property type="nucleotide sequence ID" value="NZ_CZAJ01000019.1"/>
</dbReference>
<protein>
    <recommendedName>
        <fullName evidence="1">Cyanophage baseplate Pam3 plug gp18 domain-containing protein</fullName>
    </recommendedName>
</protein>
<organism evidence="2 3">
    <name type="scientific">Agathobacter rectalis</name>
    <dbReference type="NCBI Taxonomy" id="39491"/>
    <lineage>
        <taxon>Bacteria</taxon>
        <taxon>Bacillati</taxon>
        <taxon>Bacillota</taxon>
        <taxon>Clostridia</taxon>
        <taxon>Lachnospirales</taxon>
        <taxon>Lachnospiraceae</taxon>
        <taxon>Agathobacter</taxon>
    </lineage>
</organism>
<reference evidence="2 3" key="1">
    <citation type="submission" date="2015-09" db="EMBL/GenBank/DDBJ databases">
        <authorList>
            <consortium name="Pathogen Informatics"/>
        </authorList>
    </citation>
    <scope>NUCLEOTIDE SEQUENCE [LARGE SCALE GENOMIC DNA]</scope>
    <source>
        <strain evidence="2 3">2789STDY5834884</strain>
    </source>
</reference>
<accession>A0A174KP14</accession>
<name>A0A174KP14_9FIRM</name>
<dbReference type="Proteomes" id="UP000095602">
    <property type="component" value="Unassembled WGS sequence"/>
</dbReference>
<evidence type="ECO:0000313" key="3">
    <source>
        <dbReference type="Proteomes" id="UP000095602"/>
    </source>
</evidence>
<dbReference type="InterPro" id="IPR054252">
    <property type="entry name" value="Pam3_gp18"/>
</dbReference>
<sequence>MLYITVPDMNDSVSSVTIAEKEYLIRFTYNGTGDFWSFGLSDTDENPIISPTKIVPNFPLTHFMNFTSLPDGIFGAISEETRLTRESFNNGTAEFVFIPWDEWED</sequence>
<evidence type="ECO:0000313" key="2">
    <source>
        <dbReference type="EMBL" id="CUP13762.1"/>
    </source>
</evidence>
<dbReference type="EMBL" id="CZAJ01000019">
    <property type="protein sequence ID" value="CUP13762.1"/>
    <property type="molecule type" value="Genomic_DNA"/>
</dbReference>
<gene>
    <name evidence="2" type="ORF">ERS852497_01995</name>
</gene>